<evidence type="ECO:0000313" key="2">
    <source>
        <dbReference type="Proteomes" id="UP001431429"/>
    </source>
</evidence>
<protein>
    <submittedName>
        <fullName evidence="1">Uncharacterized protein</fullName>
    </submittedName>
</protein>
<dbReference type="Proteomes" id="UP001431429">
    <property type="component" value="Unassembled WGS sequence"/>
</dbReference>
<proteinExistence type="predicted"/>
<dbReference type="RefSeq" id="WP_250920460.1">
    <property type="nucleotide sequence ID" value="NZ_JAMQAW010000023.1"/>
</dbReference>
<sequence length="132" mass="13989">MCQLIGPGCAETAGLPLQLLVSTLEIAPDEPGHPLEVVTHLRCALEAEHNGPHFDLVRVLDGDQGEVWARWAGGQEPEWVAVLADCTADNGLPGGANEACTLFQGHRGRHSFACADFELDPLPGTDRVSSAP</sequence>
<comment type="caution">
    <text evidence="1">The sequence shown here is derived from an EMBL/GenBank/DDBJ whole genome shotgun (WGS) entry which is preliminary data.</text>
</comment>
<dbReference type="EMBL" id="JAMQAW010000023">
    <property type="protein sequence ID" value="MCM2390126.1"/>
    <property type="molecule type" value="Genomic_DNA"/>
</dbReference>
<reference evidence="1" key="1">
    <citation type="submission" date="2022-06" db="EMBL/GenBank/DDBJ databases">
        <title>Genome public.</title>
        <authorList>
            <person name="Sun Q."/>
        </authorList>
    </citation>
    <scope>NUCLEOTIDE SEQUENCE</scope>
    <source>
        <strain evidence="1">CWNU-1</strain>
    </source>
</reference>
<organism evidence="1 2">
    <name type="scientific">Streptomyces albipurpureus</name>
    <dbReference type="NCBI Taxonomy" id="2897419"/>
    <lineage>
        <taxon>Bacteria</taxon>
        <taxon>Bacillati</taxon>
        <taxon>Actinomycetota</taxon>
        <taxon>Actinomycetes</taxon>
        <taxon>Kitasatosporales</taxon>
        <taxon>Streptomycetaceae</taxon>
        <taxon>Streptomyces</taxon>
    </lineage>
</organism>
<name>A0ABT0UPF9_9ACTN</name>
<evidence type="ECO:0000313" key="1">
    <source>
        <dbReference type="EMBL" id="MCM2390126.1"/>
    </source>
</evidence>
<gene>
    <name evidence="1" type="ORF">NBG84_17820</name>
</gene>
<keyword evidence="2" id="KW-1185">Reference proteome</keyword>
<accession>A0ABT0UPF9</accession>